<dbReference type="Proteomes" id="UP000461162">
    <property type="component" value="Unassembled WGS sequence"/>
</dbReference>
<evidence type="ECO:0000259" key="1">
    <source>
        <dbReference type="Pfam" id="PF13649"/>
    </source>
</evidence>
<dbReference type="AlphaFoldDB" id="A0A7K1KR42"/>
<dbReference type="CDD" id="cd02440">
    <property type="entry name" value="AdoMet_MTases"/>
    <property type="match status" value="1"/>
</dbReference>
<protein>
    <submittedName>
        <fullName evidence="2">Methyltransferase domain-containing protein</fullName>
    </submittedName>
</protein>
<dbReference type="SUPFAM" id="SSF53335">
    <property type="entry name" value="S-adenosyl-L-methionine-dependent methyltransferases"/>
    <property type="match status" value="1"/>
</dbReference>
<name>A0A7K1KR42_9BACT</name>
<dbReference type="InterPro" id="IPR029063">
    <property type="entry name" value="SAM-dependent_MTases_sf"/>
</dbReference>
<dbReference type="Gene3D" id="3.40.50.150">
    <property type="entry name" value="Vaccinia Virus protein VP39"/>
    <property type="match status" value="1"/>
</dbReference>
<dbReference type="RefSeq" id="WP_155935404.1">
    <property type="nucleotide sequence ID" value="NZ_WODC01000009.1"/>
</dbReference>
<keyword evidence="2" id="KW-0489">Methyltransferase</keyword>
<keyword evidence="3" id="KW-1185">Reference proteome</keyword>
<dbReference type="EMBL" id="WODC01000009">
    <property type="protein sequence ID" value="MUM78558.1"/>
    <property type="molecule type" value="Genomic_DNA"/>
</dbReference>
<comment type="caution">
    <text evidence="2">The sequence shown here is derived from an EMBL/GenBank/DDBJ whole genome shotgun (WGS) entry which is preliminary data.</text>
</comment>
<accession>A0A7K1KR42</accession>
<proteinExistence type="predicted"/>
<dbReference type="Pfam" id="PF13649">
    <property type="entry name" value="Methyltransf_25"/>
    <property type="match status" value="1"/>
</dbReference>
<gene>
    <name evidence="2" type="ORF">GKC30_13020</name>
</gene>
<keyword evidence="2" id="KW-0808">Transferase</keyword>
<dbReference type="PANTHER" id="PTHR42912:SF93">
    <property type="entry name" value="N6-ADENOSINE-METHYLTRANSFERASE TMT1A"/>
    <property type="match status" value="1"/>
</dbReference>
<reference evidence="2 3" key="1">
    <citation type="submission" date="2019-11" db="EMBL/GenBank/DDBJ databases">
        <title>Pseudodesulfovibrio alkaliphilus, sp. nov., an alkaliphilic sulfate-reducing bacteria from mud volcano of Taman peninsula, Russia.</title>
        <authorList>
            <person name="Frolova A."/>
            <person name="Merkel A.Y."/>
            <person name="Slobodkin A.I."/>
        </authorList>
    </citation>
    <scope>NUCLEOTIDE SEQUENCE [LARGE SCALE GENOMIC DNA]</scope>
    <source>
        <strain evidence="2 3">F-1</strain>
    </source>
</reference>
<feature type="domain" description="Methyltransferase" evidence="1">
    <location>
        <begin position="54"/>
        <end position="144"/>
    </location>
</feature>
<dbReference type="InterPro" id="IPR050508">
    <property type="entry name" value="Methyltransf_Superfamily"/>
</dbReference>
<dbReference type="GO" id="GO:0032259">
    <property type="term" value="P:methylation"/>
    <property type="evidence" value="ECO:0007669"/>
    <property type="project" value="UniProtKB-KW"/>
</dbReference>
<dbReference type="InterPro" id="IPR041698">
    <property type="entry name" value="Methyltransf_25"/>
</dbReference>
<sequence>MAAHKNTMEAVPRGDEYSRIAPVYDVVVGPFLRPVHEAMTAALGSGAVRPGDAVVDLCCGTGALADMAAGAGLRVVGVDLSPAMLHQARGRGNGVRYLLADAAATGLEPAGFAGCAISFALHEKPPEIGRAILAEALRLVRPGGLVVVADYRTANGARLAGAAIALVERLAGRDHHACYRHFMEKGGCSAFLTRFGLDPGNPLACFLGGRVGVYSVVV</sequence>
<evidence type="ECO:0000313" key="3">
    <source>
        <dbReference type="Proteomes" id="UP000461162"/>
    </source>
</evidence>
<organism evidence="2 3">
    <name type="scientific">Pseudodesulfovibrio alkaliphilus</name>
    <dbReference type="NCBI Taxonomy" id="2661613"/>
    <lineage>
        <taxon>Bacteria</taxon>
        <taxon>Pseudomonadati</taxon>
        <taxon>Thermodesulfobacteriota</taxon>
        <taxon>Desulfovibrionia</taxon>
        <taxon>Desulfovibrionales</taxon>
        <taxon>Desulfovibrionaceae</taxon>
    </lineage>
</organism>
<evidence type="ECO:0000313" key="2">
    <source>
        <dbReference type="EMBL" id="MUM78558.1"/>
    </source>
</evidence>
<dbReference type="GO" id="GO:0008168">
    <property type="term" value="F:methyltransferase activity"/>
    <property type="evidence" value="ECO:0007669"/>
    <property type="project" value="UniProtKB-KW"/>
</dbReference>
<dbReference type="PANTHER" id="PTHR42912">
    <property type="entry name" value="METHYLTRANSFERASE"/>
    <property type="match status" value="1"/>
</dbReference>